<evidence type="ECO:0000313" key="3">
    <source>
        <dbReference type="Proteomes" id="UP000030765"/>
    </source>
</evidence>
<sequence>MPNALAEKYHNHHRHHHLQATGCGRVVVVLGRTLEGSNSTTTQFAPAYLPLPHAPRCIDFPPEQRPEN</sequence>
<dbReference type="Proteomes" id="UP000030765">
    <property type="component" value="Unassembled WGS sequence"/>
</dbReference>
<keyword evidence="3" id="KW-1185">Reference proteome</keyword>
<name>A0A084WCE5_ANOSI</name>
<proteinExistence type="predicted"/>
<dbReference type="EnsemblMetazoa" id="ASIC015946-RA">
    <property type="protein sequence ID" value="ASIC015946-PA"/>
    <property type="gene ID" value="ASIC015946"/>
</dbReference>
<accession>A0A084WCE5</accession>
<dbReference type="AlphaFoldDB" id="A0A084WCE5"/>
<evidence type="ECO:0000313" key="1">
    <source>
        <dbReference type="EMBL" id="KFB47889.1"/>
    </source>
</evidence>
<protein>
    <submittedName>
        <fullName evidence="1 2">Uncharacterized protein</fullName>
    </submittedName>
</protein>
<organism evidence="1">
    <name type="scientific">Anopheles sinensis</name>
    <name type="common">Mosquito</name>
    <dbReference type="NCBI Taxonomy" id="74873"/>
    <lineage>
        <taxon>Eukaryota</taxon>
        <taxon>Metazoa</taxon>
        <taxon>Ecdysozoa</taxon>
        <taxon>Arthropoda</taxon>
        <taxon>Hexapoda</taxon>
        <taxon>Insecta</taxon>
        <taxon>Pterygota</taxon>
        <taxon>Neoptera</taxon>
        <taxon>Endopterygota</taxon>
        <taxon>Diptera</taxon>
        <taxon>Nematocera</taxon>
        <taxon>Culicoidea</taxon>
        <taxon>Culicidae</taxon>
        <taxon>Anophelinae</taxon>
        <taxon>Anopheles</taxon>
    </lineage>
</organism>
<dbReference type="VEuPathDB" id="VectorBase:ASIC015946"/>
<evidence type="ECO:0000313" key="2">
    <source>
        <dbReference type="EnsemblMetazoa" id="ASIC015946-PA"/>
    </source>
</evidence>
<dbReference type="EMBL" id="ATLV01022661">
    <property type="status" value="NOT_ANNOTATED_CDS"/>
    <property type="molecule type" value="Genomic_DNA"/>
</dbReference>
<reference evidence="1 3" key="1">
    <citation type="journal article" date="2014" name="BMC Genomics">
        <title>Genome sequence of Anopheles sinensis provides insight into genetics basis of mosquito competence for malaria parasites.</title>
        <authorList>
            <person name="Zhou D."/>
            <person name="Zhang D."/>
            <person name="Ding G."/>
            <person name="Shi L."/>
            <person name="Hou Q."/>
            <person name="Ye Y."/>
            <person name="Xu Y."/>
            <person name="Zhou H."/>
            <person name="Xiong C."/>
            <person name="Li S."/>
            <person name="Yu J."/>
            <person name="Hong S."/>
            <person name="Yu X."/>
            <person name="Zou P."/>
            <person name="Chen C."/>
            <person name="Chang X."/>
            <person name="Wang W."/>
            <person name="Lv Y."/>
            <person name="Sun Y."/>
            <person name="Ma L."/>
            <person name="Shen B."/>
            <person name="Zhu C."/>
        </authorList>
    </citation>
    <scope>NUCLEOTIDE SEQUENCE [LARGE SCALE GENOMIC DNA]</scope>
</reference>
<gene>
    <name evidence="1" type="ORF">ZHAS_00015946</name>
</gene>
<reference evidence="2" key="2">
    <citation type="submission" date="2020-05" db="UniProtKB">
        <authorList>
            <consortium name="EnsemblMetazoa"/>
        </authorList>
    </citation>
    <scope>IDENTIFICATION</scope>
</reference>
<dbReference type="EMBL" id="KE525335">
    <property type="protein sequence ID" value="KFB47889.1"/>
    <property type="molecule type" value="Genomic_DNA"/>
</dbReference>